<name>A0A183AS63_9TREM</name>
<sequence>MPAGSGTHFRRILERNARGATPFFEGFTAVVVASSTSQAIPPFSLDMAFIVIPKASTHIATFAFGVLNLRLNRRDGDFAATGDVTHITGSSQPTVASFSALPAANTCAGAVRLESIPEDQTELQSMDATVAMERNGQRNP</sequence>
<proteinExistence type="predicted"/>
<dbReference type="AlphaFoldDB" id="A0A183AS63"/>
<evidence type="ECO:0000313" key="3">
    <source>
        <dbReference type="WBParaSite" id="ECPE_0000982901-mRNA-1"/>
    </source>
</evidence>
<keyword evidence="2" id="KW-1185">Reference proteome</keyword>
<organism evidence="3">
    <name type="scientific">Echinostoma caproni</name>
    <dbReference type="NCBI Taxonomy" id="27848"/>
    <lineage>
        <taxon>Eukaryota</taxon>
        <taxon>Metazoa</taxon>
        <taxon>Spiralia</taxon>
        <taxon>Lophotrochozoa</taxon>
        <taxon>Platyhelminthes</taxon>
        <taxon>Trematoda</taxon>
        <taxon>Digenea</taxon>
        <taxon>Plagiorchiida</taxon>
        <taxon>Echinostomata</taxon>
        <taxon>Echinostomatoidea</taxon>
        <taxon>Echinostomatidae</taxon>
        <taxon>Echinostoma</taxon>
    </lineage>
</organism>
<reference evidence="3" key="1">
    <citation type="submission" date="2016-06" db="UniProtKB">
        <authorList>
            <consortium name="WormBaseParasite"/>
        </authorList>
    </citation>
    <scope>IDENTIFICATION</scope>
</reference>
<gene>
    <name evidence="1" type="ORF">ECPE_LOCUS9798</name>
</gene>
<protein>
    <submittedName>
        <fullName evidence="1 3">Uncharacterized protein</fullName>
    </submittedName>
</protein>
<dbReference type="Proteomes" id="UP000272942">
    <property type="component" value="Unassembled WGS sequence"/>
</dbReference>
<dbReference type="WBParaSite" id="ECPE_0000982901-mRNA-1">
    <property type="protein sequence ID" value="ECPE_0000982901-mRNA-1"/>
    <property type="gene ID" value="ECPE_0000982901"/>
</dbReference>
<accession>A0A183AS63</accession>
<reference evidence="1 2" key="2">
    <citation type="submission" date="2018-11" db="EMBL/GenBank/DDBJ databases">
        <authorList>
            <consortium name="Pathogen Informatics"/>
        </authorList>
    </citation>
    <scope>NUCLEOTIDE SEQUENCE [LARGE SCALE GENOMIC DNA]</scope>
    <source>
        <strain evidence="1 2">Egypt</strain>
    </source>
</reference>
<evidence type="ECO:0000313" key="1">
    <source>
        <dbReference type="EMBL" id="VDP85985.1"/>
    </source>
</evidence>
<dbReference type="EMBL" id="UZAN01047987">
    <property type="protein sequence ID" value="VDP85985.1"/>
    <property type="molecule type" value="Genomic_DNA"/>
</dbReference>
<evidence type="ECO:0000313" key="2">
    <source>
        <dbReference type="Proteomes" id="UP000272942"/>
    </source>
</evidence>